<dbReference type="PANTHER" id="PTHR21314">
    <property type="entry name" value="QUEUOSINE 5'-PHOSPHATE N-GLYCOSYLASE_HYDROLASE-RELATED"/>
    <property type="match status" value="1"/>
</dbReference>
<comment type="catalytic activity">
    <reaction evidence="5 6">
        <text>queuosine 5'-phosphate + H2O = queuine + D-ribose 5-phosphate</text>
        <dbReference type="Rhea" id="RHEA:75387"/>
        <dbReference type="ChEBI" id="CHEBI:15377"/>
        <dbReference type="ChEBI" id="CHEBI:17433"/>
        <dbReference type="ChEBI" id="CHEBI:78346"/>
        <dbReference type="ChEBI" id="CHEBI:194371"/>
    </reaction>
    <physiologicalReaction direction="left-to-right" evidence="5 6">
        <dbReference type="Rhea" id="RHEA:75388"/>
    </physiologicalReaction>
</comment>
<evidence type="ECO:0000256" key="1">
    <source>
        <dbReference type="ARBA" id="ARBA00022801"/>
    </source>
</evidence>
<gene>
    <name evidence="7" type="ORF">A7U60_g7932</name>
</gene>
<evidence type="ECO:0000256" key="2">
    <source>
        <dbReference type="ARBA" id="ARBA00035119"/>
    </source>
</evidence>
<dbReference type="Proteomes" id="UP000757232">
    <property type="component" value="Unassembled WGS sequence"/>
</dbReference>
<dbReference type="EMBL" id="LNZH02000212">
    <property type="protein sequence ID" value="OCB84978.1"/>
    <property type="molecule type" value="Genomic_DNA"/>
</dbReference>
<reference evidence="7" key="1">
    <citation type="submission" date="2016-06" db="EMBL/GenBank/DDBJ databases">
        <title>Draft Genome sequence of the fungus Inonotus baumii.</title>
        <authorList>
            <person name="Zhu H."/>
            <person name="Lin W."/>
        </authorList>
    </citation>
    <scope>NUCLEOTIDE SEQUENCE</scope>
    <source>
        <strain evidence="7">821</strain>
    </source>
</reference>
<organism evidence="7 8">
    <name type="scientific">Sanghuangporus baumii</name>
    <name type="common">Phellinus baumii</name>
    <dbReference type="NCBI Taxonomy" id="108892"/>
    <lineage>
        <taxon>Eukaryota</taxon>
        <taxon>Fungi</taxon>
        <taxon>Dikarya</taxon>
        <taxon>Basidiomycota</taxon>
        <taxon>Agaricomycotina</taxon>
        <taxon>Agaricomycetes</taxon>
        <taxon>Hymenochaetales</taxon>
        <taxon>Hymenochaetaceae</taxon>
        <taxon>Sanghuangporus</taxon>
    </lineage>
</organism>
<keyword evidence="1 6" id="KW-0378">Hydrolase</keyword>
<evidence type="ECO:0000313" key="8">
    <source>
        <dbReference type="Proteomes" id="UP000757232"/>
    </source>
</evidence>
<keyword evidence="8" id="KW-1185">Reference proteome</keyword>
<dbReference type="OrthoDB" id="416777at2759"/>
<evidence type="ECO:0000256" key="6">
    <source>
        <dbReference type="RuleBase" id="RU365002"/>
    </source>
</evidence>
<dbReference type="PANTHER" id="PTHR21314:SF0">
    <property type="entry name" value="QUEUOSINE 5'-PHOSPHATE N-GLYCOSYLASE_HYDROLASE"/>
    <property type="match status" value="1"/>
</dbReference>
<dbReference type="GO" id="GO:0016787">
    <property type="term" value="F:hydrolase activity"/>
    <property type="evidence" value="ECO:0007669"/>
    <property type="project" value="UniProtKB-KW"/>
</dbReference>
<dbReference type="GO" id="GO:0006400">
    <property type="term" value="P:tRNA modification"/>
    <property type="evidence" value="ECO:0007669"/>
    <property type="project" value="TreeGrafter"/>
</dbReference>
<comment type="function">
    <text evidence="6">Catalyzes the hydrolysis of queuosine 5'-phosphate, releasing the nucleobase queuine (q). Is required for salvage of queuine from exogenous queuosine (Q) that is imported and then converted to queuosine 5'-phosphate intracellularly.</text>
</comment>
<evidence type="ECO:0000313" key="7">
    <source>
        <dbReference type="EMBL" id="OCB84978.1"/>
    </source>
</evidence>
<comment type="similarity">
    <text evidence="2 6">Belongs to the QNG1 protein family.</text>
</comment>
<accession>A0A9Q5N5A0</accession>
<name>A0A9Q5N5A0_SANBA</name>
<protein>
    <recommendedName>
        <fullName evidence="3 6">Queuosine 5'-phosphate N-glycosylase/hydrolase</fullName>
        <ecNumber evidence="6">3.2.2.-</ecNumber>
    </recommendedName>
    <alternativeName>
        <fullName evidence="4 6">Queuosine-nucleotide N-glycosylase/hydrolase</fullName>
    </alternativeName>
</protein>
<proteinExistence type="inferred from homology"/>
<evidence type="ECO:0000256" key="3">
    <source>
        <dbReference type="ARBA" id="ARBA00035306"/>
    </source>
</evidence>
<dbReference type="AlphaFoldDB" id="A0A9Q5N5A0"/>
<dbReference type="Pfam" id="PF10343">
    <property type="entry name" value="Q_salvage"/>
    <property type="match status" value="1"/>
</dbReference>
<comment type="caution">
    <text evidence="7">The sequence shown here is derived from an EMBL/GenBank/DDBJ whole genome shotgun (WGS) entry which is preliminary data.</text>
</comment>
<dbReference type="EC" id="3.2.2.-" evidence="6"/>
<sequence>MPYRTQQGLAHNENVILDEKEEFILDISAQNAPGNPVVDSAKFAHEANLSHLLSSIILPNYEMPYRTQQGLAHNENVILDEKEEFILEISAQNAPGNPVVDSAKFAHEKTGLVSLDKCGIENAAKYVSQKLSEENYTPSTWRTHPLHLCPPEIYSPTDPRTRRTLDWIFLVSALNFSFWSEKEGSADAERERFGIEWRSGWGNDEKRVWTGYWSLVAAIDRALESGIPITDPAFYSSLERCPDSLIEFIFTPAPQCTEGIPLLTERITILREVGGILCDQFGGSFQGFLDAFSKCHGGPGRGSALQLVEMVTETFPSFRDEIVYEGRTVHFWKRAQILVAETWAAFYPLDKPGTAQLHPFFPQGVHELTMFADYRVPQILHHLGILIYPQELIEQLRNKTPFLPGSRQELSIRAASILAVEAVRDEISRVRSISAQQDDETSDVSSVLIDFYLWDLAKRIERGQDVISGITTQEILPAHRTRSIWY</sequence>
<evidence type="ECO:0000256" key="4">
    <source>
        <dbReference type="ARBA" id="ARBA00035393"/>
    </source>
</evidence>
<dbReference type="InterPro" id="IPR019438">
    <property type="entry name" value="Q_salvage"/>
</dbReference>
<evidence type="ECO:0000256" key="5">
    <source>
        <dbReference type="ARBA" id="ARBA00048204"/>
    </source>
</evidence>